<dbReference type="EMBL" id="JAFLEQ010000008">
    <property type="protein sequence ID" value="MBN9643684.1"/>
    <property type="molecule type" value="Genomic_DNA"/>
</dbReference>
<evidence type="ECO:0000256" key="1">
    <source>
        <dbReference type="SAM" id="MobiDB-lite"/>
    </source>
</evidence>
<feature type="region of interest" description="Disordered" evidence="1">
    <location>
        <begin position="70"/>
        <end position="92"/>
    </location>
</feature>
<reference evidence="2" key="1">
    <citation type="submission" date="2021-03" db="EMBL/GenBank/DDBJ databases">
        <authorList>
            <person name="Sun Q."/>
        </authorList>
    </citation>
    <scope>NUCLEOTIDE SEQUENCE</scope>
    <source>
        <strain evidence="2">CCM 8862</strain>
    </source>
</reference>
<organism evidence="2 3">
    <name type="scientific">Corynebacterium mendelii</name>
    <dbReference type="NCBI Taxonomy" id="2765362"/>
    <lineage>
        <taxon>Bacteria</taxon>
        <taxon>Bacillati</taxon>
        <taxon>Actinomycetota</taxon>
        <taxon>Actinomycetes</taxon>
        <taxon>Mycobacteriales</taxon>
        <taxon>Corynebacteriaceae</taxon>
        <taxon>Corynebacterium</taxon>
    </lineage>
</organism>
<protein>
    <submittedName>
        <fullName evidence="2">Uncharacterized protein</fullName>
    </submittedName>
</protein>
<comment type="caution">
    <text evidence="2">The sequence shown here is derived from an EMBL/GenBank/DDBJ whole genome shotgun (WGS) entry which is preliminary data.</text>
</comment>
<name>A0A939ITC0_9CORY</name>
<dbReference type="RefSeq" id="WP_207118427.1">
    <property type="nucleotide sequence ID" value="NZ_JAFLEQ010000008.1"/>
</dbReference>
<evidence type="ECO:0000313" key="2">
    <source>
        <dbReference type="EMBL" id="MBN9643684.1"/>
    </source>
</evidence>
<keyword evidence="3" id="KW-1185">Reference proteome</keyword>
<dbReference type="Proteomes" id="UP000664332">
    <property type="component" value="Unassembled WGS sequence"/>
</dbReference>
<feature type="compositionally biased region" description="Acidic residues" evidence="1">
    <location>
        <begin position="72"/>
        <end position="85"/>
    </location>
</feature>
<gene>
    <name evidence="2" type="ORF">JZY06_03435</name>
</gene>
<evidence type="ECO:0000313" key="3">
    <source>
        <dbReference type="Proteomes" id="UP000664332"/>
    </source>
</evidence>
<accession>A0A939ITC0</accession>
<dbReference type="AlphaFoldDB" id="A0A939ITC0"/>
<proteinExistence type="predicted"/>
<sequence length="261" mass="27723">MATMNETPTQTTSGEPAACSYPVISVVDFSAKGDKPVVVWHVHTGPAAITGRFNGGWVIGDNRGLFELPADVPDDAGDFDDDDESGTSALGGEVDSEDAEKAIAAMEDTRSDADKLESLLRGTHVIVAGRKKKAPAWMDTAASISDLSTVLAAANEGVAAINAAITEEAQRRRQARAKEKEETGKMTTSELAVFAIEPIAAPTPATFADAFHGDPCAEQAWCTAMAVGALVDAWVEVESDRRRRKYLKERFGAHPRPIPLG</sequence>